<dbReference type="InterPro" id="IPR050327">
    <property type="entry name" value="Proton-linked_MCT"/>
</dbReference>
<feature type="transmembrane region" description="Helical" evidence="2">
    <location>
        <begin position="140"/>
        <end position="160"/>
    </location>
</feature>
<evidence type="ECO:0000256" key="1">
    <source>
        <dbReference type="SAM" id="MobiDB-lite"/>
    </source>
</evidence>
<dbReference type="PANTHER" id="PTHR11360:SF284">
    <property type="entry name" value="EG:103B4.3 PROTEIN-RELATED"/>
    <property type="match status" value="1"/>
</dbReference>
<keyword evidence="2" id="KW-1133">Transmembrane helix</keyword>
<evidence type="ECO:0000313" key="4">
    <source>
        <dbReference type="WBParaSite" id="ACRNAN_scaffold7890.g10538.t1"/>
    </source>
</evidence>
<feature type="transmembrane region" description="Helical" evidence="2">
    <location>
        <begin position="200"/>
        <end position="222"/>
    </location>
</feature>
<accession>A0A914EHZ1</accession>
<feature type="transmembrane region" description="Helical" evidence="2">
    <location>
        <begin position="59"/>
        <end position="81"/>
    </location>
</feature>
<keyword evidence="2" id="KW-0812">Transmembrane</keyword>
<keyword evidence="2" id="KW-0472">Membrane</keyword>
<organism evidence="3 4">
    <name type="scientific">Acrobeloides nanus</name>
    <dbReference type="NCBI Taxonomy" id="290746"/>
    <lineage>
        <taxon>Eukaryota</taxon>
        <taxon>Metazoa</taxon>
        <taxon>Ecdysozoa</taxon>
        <taxon>Nematoda</taxon>
        <taxon>Chromadorea</taxon>
        <taxon>Rhabditida</taxon>
        <taxon>Tylenchina</taxon>
        <taxon>Cephalobomorpha</taxon>
        <taxon>Cephaloboidea</taxon>
        <taxon>Cephalobidae</taxon>
        <taxon>Acrobeloides</taxon>
    </lineage>
</organism>
<dbReference type="GO" id="GO:0008028">
    <property type="term" value="F:monocarboxylic acid transmembrane transporter activity"/>
    <property type="evidence" value="ECO:0007669"/>
    <property type="project" value="TreeGrafter"/>
</dbReference>
<protein>
    <submittedName>
        <fullName evidence="4">Major facilitator superfamily (MFS) profile domain-containing protein</fullName>
    </submittedName>
</protein>
<dbReference type="Gene3D" id="1.20.1250.20">
    <property type="entry name" value="MFS general substrate transporter like domains"/>
    <property type="match status" value="1"/>
</dbReference>
<name>A0A914EHZ1_9BILA</name>
<evidence type="ECO:0000256" key="2">
    <source>
        <dbReference type="SAM" id="Phobius"/>
    </source>
</evidence>
<reference evidence="4" key="1">
    <citation type="submission" date="2022-11" db="UniProtKB">
        <authorList>
            <consortium name="WormBaseParasite"/>
        </authorList>
    </citation>
    <scope>IDENTIFICATION</scope>
</reference>
<evidence type="ECO:0000313" key="3">
    <source>
        <dbReference type="Proteomes" id="UP000887540"/>
    </source>
</evidence>
<feature type="transmembrane region" description="Helical" evidence="2">
    <location>
        <begin position="101"/>
        <end position="119"/>
    </location>
</feature>
<dbReference type="PANTHER" id="PTHR11360">
    <property type="entry name" value="MONOCARBOXYLATE TRANSPORTER"/>
    <property type="match status" value="1"/>
</dbReference>
<dbReference type="InterPro" id="IPR036259">
    <property type="entry name" value="MFS_trans_sf"/>
</dbReference>
<sequence length="275" mass="31527">FEPIYDEEIKKNGKVDHNRSLELQRQEPIAEEDEDKVSPHLTEDKKEPRMIKKMLDLSLVADPVFLLFAFSNFLTTIGLISLPTFMPINAEMVLGLSQSNAAITVIVYGIASFFGLIVFSSVGDNALPFKYGKDRARNRLWIYSWFLMISGVASVFVFFMVDQWVFTSYCFIFGFFITPYRFTSVILVDFIGIERFTSAFGLLLLVQGIADFVGPIICNKIYDITWSYDLIFTFCGICLFLSGIMLFTIPFIKKRRNEVGFKNSAEKHCERPLLH</sequence>
<dbReference type="WBParaSite" id="ACRNAN_scaffold7890.g10538.t1">
    <property type="protein sequence ID" value="ACRNAN_scaffold7890.g10538.t1"/>
    <property type="gene ID" value="ACRNAN_scaffold7890.g10538"/>
</dbReference>
<feature type="transmembrane region" description="Helical" evidence="2">
    <location>
        <begin position="166"/>
        <end position="188"/>
    </location>
</feature>
<feature type="transmembrane region" description="Helical" evidence="2">
    <location>
        <begin position="228"/>
        <end position="252"/>
    </location>
</feature>
<feature type="region of interest" description="Disordered" evidence="1">
    <location>
        <begin position="16"/>
        <end position="44"/>
    </location>
</feature>
<proteinExistence type="predicted"/>
<keyword evidence="3" id="KW-1185">Reference proteome</keyword>
<feature type="compositionally biased region" description="Basic and acidic residues" evidence="1">
    <location>
        <begin position="16"/>
        <end position="25"/>
    </location>
</feature>
<dbReference type="SUPFAM" id="SSF103473">
    <property type="entry name" value="MFS general substrate transporter"/>
    <property type="match status" value="1"/>
</dbReference>
<dbReference type="Proteomes" id="UP000887540">
    <property type="component" value="Unplaced"/>
</dbReference>
<dbReference type="AlphaFoldDB" id="A0A914EHZ1"/>